<feature type="domain" description="RNA polymerase sigma-70 region 2" evidence="6">
    <location>
        <begin position="25"/>
        <end position="97"/>
    </location>
</feature>
<keyword evidence="5" id="KW-0804">Transcription</keyword>
<sequence>MESGEDLDELALAARDGDRTAVSALLRAIQPRVARYCRARVGGRLSTYASADDITQEVLIAVMQALPSYRPDRSAFTSFMFGIASHKVADFYRKRQREPTTPMDDLPITVDIRPGPEAVALQADERQRLEKLLEGLTESQRNILVLRLVAGLSADETARAIGSTPASVRVTQHRALEKLRRVLTSQSCAA</sequence>
<proteinExistence type="inferred from homology"/>
<gene>
    <name evidence="8" type="ORF">GCM10009675_43600</name>
</gene>
<dbReference type="RefSeq" id="WP_253855614.1">
    <property type="nucleotide sequence ID" value="NZ_BAAALM010000016.1"/>
</dbReference>
<dbReference type="InterPro" id="IPR013249">
    <property type="entry name" value="RNA_pol_sigma70_r4_t2"/>
</dbReference>
<dbReference type="InterPro" id="IPR014284">
    <property type="entry name" value="RNA_pol_sigma-70_dom"/>
</dbReference>
<evidence type="ECO:0000256" key="1">
    <source>
        <dbReference type="ARBA" id="ARBA00010641"/>
    </source>
</evidence>
<dbReference type="PANTHER" id="PTHR43133:SF58">
    <property type="entry name" value="ECF RNA POLYMERASE SIGMA FACTOR SIGD"/>
    <property type="match status" value="1"/>
</dbReference>
<comment type="caution">
    <text evidence="8">The sequence shown here is derived from an EMBL/GenBank/DDBJ whole genome shotgun (WGS) entry which is preliminary data.</text>
</comment>
<evidence type="ECO:0000256" key="2">
    <source>
        <dbReference type="ARBA" id="ARBA00023015"/>
    </source>
</evidence>
<dbReference type="SUPFAM" id="SSF88659">
    <property type="entry name" value="Sigma3 and sigma4 domains of RNA polymerase sigma factors"/>
    <property type="match status" value="1"/>
</dbReference>
<protein>
    <submittedName>
        <fullName evidence="8">Sigma-70 family RNA polymerase sigma factor</fullName>
    </submittedName>
</protein>
<evidence type="ECO:0000259" key="7">
    <source>
        <dbReference type="Pfam" id="PF08281"/>
    </source>
</evidence>
<dbReference type="InterPro" id="IPR039425">
    <property type="entry name" value="RNA_pol_sigma-70-like"/>
</dbReference>
<dbReference type="InterPro" id="IPR013324">
    <property type="entry name" value="RNA_pol_sigma_r3/r4-like"/>
</dbReference>
<reference evidence="9" key="1">
    <citation type="journal article" date="2019" name="Int. J. Syst. Evol. Microbiol.">
        <title>The Global Catalogue of Microorganisms (GCM) 10K type strain sequencing project: providing services to taxonomists for standard genome sequencing and annotation.</title>
        <authorList>
            <consortium name="The Broad Institute Genomics Platform"/>
            <consortium name="The Broad Institute Genome Sequencing Center for Infectious Disease"/>
            <person name="Wu L."/>
            <person name="Ma J."/>
        </authorList>
    </citation>
    <scope>NUCLEOTIDE SEQUENCE [LARGE SCALE GENOMIC DNA]</scope>
    <source>
        <strain evidence="9">JCM 13022</strain>
    </source>
</reference>
<dbReference type="Gene3D" id="1.10.10.10">
    <property type="entry name" value="Winged helix-like DNA-binding domain superfamily/Winged helix DNA-binding domain"/>
    <property type="match status" value="1"/>
</dbReference>
<evidence type="ECO:0000313" key="8">
    <source>
        <dbReference type="EMBL" id="GAA1216610.1"/>
    </source>
</evidence>
<evidence type="ECO:0000313" key="9">
    <source>
        <dbReference type="Proteomes" id="UP001500467"/>
    </source>
</evidence>
<dbReference type="Pfam" id="PF04542">
    <property type="entry name" value="Sigma70_r2"/>
    <property type="match status" value="1"/>
</dbReference>
<name>A0ABP4G7K2_9PSEU</name>
<evidence type="ECO:0000259" key="6">
    <source>
        <dbReference type="Pfam" id="PF04542"/>
    </source>
</evidence>
<dbReference type="NCBIfam" id="TIGR02937">
    <property type="entry name" value="sigma70-ECF"/>
    <property type="match status" value="1"/>
</dbReference>
<dbReference type="SUPFAM" id="SSF88946">
    <property type="entry name" value="Sigma2 domain of RNA polymerase sigma factors"/>
    <property type="match status" value="1"/>
</dbReference>
<keyword evidence="2" id="KW-0805">Transcription regulation</keyword>
<evidence type="ECO:0000256" key="3">
    <source>
        <dbReference type="ARBA" id="ARBA00023082"/>
    </source>
</evidence>
<keyword evidence="3" id="KW-0731">Sigma factor</keyword>
<dbReference type="Proteomes" id="UP001500467">
    <property type="component" value="Unassembled WGS sequence"/>
</dbReference>
<dbReference type="PANTHER" id="PTHR43133">
    <property type="entry name" value="RNA POLYMERASE ECF-TYPE SIGMA FACTO"/>
    <property type="match status" value="1"/>
</dbReference>
<dbReference type="Gene3D" id="1.10.1740.10">
    <property type="match status" value="1"/>
</dbReference>
<dbReference type="NCBIfam" id="NF007230">
    <property type="entry name" value="PRK09648.1"/>
    <property type="match status" value="1"/>
</dbReference>
<accession>A0ABP4G7K2</accession>
<organism evidence="8 9">
    <name type="scientific">Prauserella alba</name>
    <dbReference type="NCBI Taxonomy" id="176898"/>
    <lineage>
        <taxon>Bacteria</taxon>
        <taxon>Bacillati</taxon>
        <taxon>Actinomycetota</taxon>
        <taxon>Actinomycetes</taxon>
        <taxon>Pseudonocardiales</taxon>
        <taxon>Pseudonocardiaceae</taxon>
        <taxon>Prauserella</taxon>
    </lineage>
</organism>
<dbReference type="InterPro" id="IPR036388">
    <property type="entry name" value="WH-like_DNA-bd_sf"/>
</dbReference>
<keyword evidence="9" id="KW-1185">Reference proteome</keyword>
<dbReference type="CDD" id="cd06171">
    <property type="entry name" value="Sigma70_r4"/>
    <property type="match status" value="1"/>
</dbReference>
<dbReference type="InterPro" id="IPR013325">
    <property type="entry name" value="RNA_pol_sigma_r2"/>
</dbReference>
<dbReference type="Pfam" id="PF08281">
    <property type="entry name" value="Sigma70_r4_2"/>
    <property type="match status" value="1"/>
</dbReference>
<evidence type="ECO:0000256" key="5">
    <source>
        <dbReference type="ARBA" id="ARBA00023163"/>
    </source>
</evidence>
<comment type="similarity">
    <text evidence="1">Belongs to the sigma-70 factor family. ECF subfamily.</text>
</comment>
<keyword evidence="4" id="KW-0238">DNA-binding</keyword>
<dbReference type="EMBL" id="BAAALM010000016">
    <property type="protein sequence ID" value="GAA1216610.1"/>
    <property type="molecule type" value="Genomic_DNA"/>
</dbReference>
<feature type="domain" description="RNA polymerase sigma factor 70 region 4 type 2" evidence="7">
    <location>
        <begin position="126"/>
        <end position="179"/>
    </location>
</feature>
<dbReference type="InterPro" id="IPR007627">
    <property type="entry name" value="RNA_pol_sigma70_r2"/>
</dbReference>
<evidence type="ECO:0000256" key="4">
    <source>
        <dbReference type="ARBA" id="ARBA00023125"/>
    </source>
</evidence>